<dbReference type="RefSeq" id="WP_103716529.1">
    <property type="nucleotide sequence ID" value="NZ_PQFZ01000001.1"/>
</dbReference>
<reference evidence="2 3" key="1">
    <citation type="submission" date="2018-01" db="EMBL/GenBank/DDBJ databases">
        <title>Genomic Encyclopedia of Type Strains, Phase III (KMG-III): the genomes of soil and plant-associated and newly described type strains.</title>
        <authorList>
            <person name="Whitman W."/>
        </authorList>
    </citation>
    <scope>NUCLEOTIDE SEQUENCE [LARGE SCALE GENOMIC DNA]</scope>
    <source>
        <strain evidence="2 3">1131</strain>
    </source>
</reference>
<dbReference type="EMBL" id="PQFZ01000001">
    <property type="protein sequence ID" value="POR56990.1"/>
    <property type="molecule type" value="Genomic_DNA"/>
</dbReference>
<name>A0A2S4MQE1_9HYPH</name>
<evidence type="ECO:0000256" key="1">
    <source>
        <dbReference type="SAM" id="Phobius"/>
    </source>
</evidence>
<feature type="transmembrane region" description="Helical" evidence="1">
    <location>
        <begin position="184"/>
        <end position="202"/>
    </location>
</feature>
<dbReference type="OrthoDB" id="9809543at2"/>
<protein>
    <submittedName>
        <fullName evidence="2">Putative membrane protein</fullName>
    </submittedName>
</protein>
<accession>A0A2S4MQE1</accession>
<gene>
    <name evidence="2" type="ORF">CYD53_101514</name>
</gene>
<evidence type="ECO:0000313" key="3">
    <source>
        <dbReference type="Proteomes" id="UP000236919"/>
    </source>
</evidence>
<keyword evidence="1" id="KW-1133">Transmembrane helix</keyword>
<dbReference type="Pfam" id="PF09955">
    <property type="entry name" value="DUF2189"/>
    <property type="match status" value="1"/>
</dbReference>
<evidence type="ECO:0000313" key="2">
    <source>
        <dbReference type="EMBL" id="POR56990.1"/>
    </source>
</evidence>
<feature type="transmembrane region" description="Helical" evidence="1">
    <location>
        <begin position="228"/>
        <end position="255"/>
    </location>
</feature>
<dbReference type="AlphaFoldDB" id="A0A2S4MQE1"/>
<keyword evidence="1" id="KW-0812">Transmembrane</keyword>
<proteinExistence type="predicted"/>
<organism evidence="2 3">
    <name type="scientific">Bosea psychrotolerans</name>
    <dbReference type="NCBI Taxonomy" id="1871628"/>
    <lineage>
        <taxon>Bacteria</taxon>
        <taxon>Pseudomonadati</taxon>
        <taxon>Pseudomonadota</taxon>
        <taxon>Alphaproteobacteria</taxon>
        <taxon>Hyphomicrobiales</taxon>
        <taxon>Boseaceae</taxon>
        <taxon>Bosea</taxon>
    </lineage>
</organism>
<keyword evidence="1" id="KW-0472">Membrane</keyword>
<feature type="transmembrane region" description="Helical" evidence="1">
    <location>
        <begin position="73"/>
        <end position="96"/>
    </location>
</feature>
<feature type="transmembrane region" description="Helical" evidence="1">
    <location>
        <begin position="50"/>
        <end position="67"/>
    </location>
</feature>
<keyword evidence="3" id="KW-1185">Reference proteome</keyword>
<feature type="transmembrane region" description="Helical" evidence="1">
    <location>
        <begin position="125"/>
        <end position="147"/>
    </location>
</feature>
<dbReference type="Proteomes" id="UP000236919">
    <property type="component" value="Unassembled WGS sequence"/>
</dbReference>
<comment type="caution">
    <text evidence="2">The sequence shown here is derived from an EMBL/GenBank/DDBJ whole genome shotgun (WGS) entry which is preliminary data.</text>
</comment>
<sequence>MANLDGTVPDAGTRLAAQHAEPKINIITTRDLHDALLRGWEDFKAQPSHLVFIALIYPIAGVMIAQLTVTYNIFPLLFPLLGGFALLGPFAAIGLYEVSRRRELGMDSSWNHAFGILRSPSIGQILLLGAMLTGLFIAWLFAAWFIYRGLLGLPPDVSTPDFLRAVFTTFDGWVMMIVGNSLGLLFAILAFSISVVSFPLIIDKGVDAPTAIKTSIAAVEANPRVMMYWGLMITGLLVLGCLPVLVGLVVVMPVLGHATWHLYRKVVEA</sequence>
<dbReference type="InterPro" id="IPR018692">
    <property type="entry name" value="DUF2189"/>
</dbReference>